<accession>A0AAD5T5Z0</accession>
<keyword evidence="4" id="KW-1185">Reference proteome</keyword>
<dbReference type="GO" id="GO:0003723">
    <property type="term" value="F:RNA binding"/>
    <property type="evidence" value="ECO:0007669"/>
    <property type="project" value="UniProtKB-KW"/>
</dbReference>
<evidence type="ECO:0000313" key="3">
    <source>
        <dbReference type="EMBL" id="KAJ3121584.1"/>
    </source>
</evidence>
<dbReference type="InterPro" id="IPR057596">
    <property type="entry name" value="RDRP_core"/>
</dbReference>
<gene>
    <name evidence="3" type="ORF">HK100_012326</name>
</gene>
<feature type="domain" description="RDRP core" evidence="2">
    <location>
        <begin position="482"/>
        <end position="1054"/>
    </location>
</feature>
<protein>
    <recommendedName>
        <fullName evidence="1">RNA-dependent RNA polymerase</fullName>
        <ecNumber evidence="1">2.7.7.48</ecNumber>
    </recommendedName>
</protein>
<dbReference type="GO" id="GO:0003968">
    <property type="term" value="F:RNA-directed RNA polymerase activity"/>
    <property type="evidence" value="ECO:0007669"/>
    <property type="project" value="UniProtKB-KW"/>
</dbReference>
<dbReference type="InterPro" id="IPR007855">
    <property type="entry name" value="RDRP"/>
</dbReference>
<name>A0AAD5T5Z0_9FUNG</name>
<evidence type="ECO:0000256" key="1">
    <source>
        <dbReference type="RuleBase" id="RU363098"/>
    </source>
</evidence>
<dbReference type="AlphaFoldDB" id="A0AAD5T5Z0"/>
<dbReference type="GO" id="GO:0031380">
    <property type="term" value="C:nuclear RNA-directed RNA polymerase complex"/>
    <property type="evidence" value="ECO:0007669"/>
    <property type="project" value="TreeGrafter"/>
</dbReference>
<comment type="catalytic activity">
    <reaction evidence="1">
        <text>RNA(n) + a ribonucleoside 5'-triphosphate = RNA(n+1) + diphosphate</text>
        <dbReference type="Rhea" id="RHEA:21248"/>
        <dbReference type="Rhea" id="RHEA-COMP:14527"/>
        <dbReference type="Rhea" id="RHEA-COMP:17342"/>
        <dbReference type="ChEBI" id="CHEBI:33019"/>
        <dbReference type="ChEBI" id="CHEBI:61557"/>
        <dbReference type="ChEBI" id="CHEBI:140395"/>
        <dbReference type="EC" id="2.7.7.48"/>
    </reaction>
</comment>
<comment type="similarity">
    <text evidence="1">Belongs to the RdRP family.</text>
</comment>
<proteinExistence type="inferred from homology"/>
<dbReference type="GO" id="GO:0030422">
    <property type="term" value="P:siRNA processing"/>
    <property type="evidence" value="ECO:0007669"/>
    <property type="project" value="TreeGrafter"/>
</dbReference>
<dbReference type="EMBL" id="JADGJH010000870">
    <property type="protein sequence ID" value="KAJ3121584.1"/>
    <property type="molecule type" value="Genomic_DNA"/>
</dbReference>
<evidence type="ECO:0000313" key="4">
    <source>
        <dbReference type="Proteomes" id="UP001211907"/>
    </source>
</evidence>
<dbReference type="Proteomes" id="UP001211907">
    <property type="component" value="Unassembled WGS sequence"/>
</dbReference>
<reference evidence="3" key="1">
    <citation type="submission" date="2020-05" db="EMBL/GenBank/DDBJ databases">
        <title>Phylogenomic resolution of chytrid fungi.</title>
        <authorList>
            <person name="Stajich J.E."/>
            <person name="Amses K."/>
            <person name="Simmons R."/>
            <person name="Seto K."/>
            <person name="Myers J."/>
            <person name="Bonds A."/>
            <person name="Quandt C.A."/>
            <person name="Barry K."/>
            <person name="Liu P."/>
            <person name="Grigoriev I."/>
            <person name="Longcore J.E."/>
            <person name="James T.Y."/>
        </authorList>
    </citation>
    <scope>NUCLEOTIDE SEQUENCE</scope>
    <source>
        <strain evidence="3">JEL0513</strain>
    </source>
</reference>
<dbReference type="PANTHER" id="PTHR23079:SF17">
    <property type="entry name" value="RNA-DEPENDENT RNA POLYMERASE"/>
    <property type="match status" value="1"/>
</dbReference>
<sequence>MELHLCVPPYILKIRDIENAIQMAFAESDEWRNTRFDIFKPRGREKALLTVPSEGAGQFLISAGKWGRICVGRTELKPLNSKKRPNANVVKALLHAQPVVHESAGNTKSNDEIRDLLQMIDWDVDGWSDNDEIASLAAMSSAAESNSSRWTSNMPDVDSDDDDLDVSVPMREAWFGVWCDNETTKHIAEVKPQPQSTSTLLPMANNVGFVSFNILAPNERGSPTFSPEWKASQIVGMNSFDHPFFEVDKDIFKLKLSADVQIQFFEYIHQDIKSVVLQHTSKESVIYITLAHAPVIADTSETTTCSYTEISKIKFSRLYQVNPKHSWFVFNSLVCQIKFHPSRTDKVASIFSRVSRSVQSPVLIAPGGLYHRKYQETLKKMFRSVPIKIAYQLSIIQTWSIMFPVELVEFFKASIMPLILSHTDDEISDLLIQLVRRANWEPFKGESRPNFNKLFSEIVAEHKFTVVDYDRNRYCMKYQLYVTPTGMYLEGPYLDKSNRVVRQYKNYSDNFLHVSFVEEDGSHIGHNSLCDIPHNIIYEDRFCGFLKDGIKIAGRLFKFLAFSNMSLKEGRVLFFMEPEDGSVTVNSIRTWMGDFSMIKSPARYAARMGQAFSSTSSTVTISPQEVQMNMPDIVRNGYLFSDGIGSVSPLLAKQMWEKLKSIKNISQNKKKSENTLDIIPSAFQIRFGGAKGMVSIDPSLTGRKMIIRKSMVKFHSPNCMTIEVADDSSICRDAYLNRQIILILEDLGVPKQVFLELQRKFVRELAGIWSSPKKLIKLAGIDGVFGNSVQLWENLGIPDWFANKFVRHAFDHIRAYKLKEIKYRARLQIPGGWTLFGVLDETGTLKEGQVYVQLLSPEVSKVLTGPCIIYRSPVIHPGDVQPVIAVNVPELQHMRNVIVFSQFGNRDLPSKLGGGDLDGDMFSIVSNHDFFPKRNNFKQAAAYTAVSPLELESPVTIDDIADFVVYFIQHDKLGMISKRHLALADQLPGGSTHPDCLLLSELCNHAVDFAKSGIPADIKKAPKLKSRPDFMYKPNQPVKTGYYQSPRVQGLMYRDDELNYLLEKSCSYNDTLFTEMYKSPDLDPIWKFIKLKYIKWESFVDEAIKFQVSFEAELDRIACFCRPKLTEIELWTGFINGEGRKHQRQQFNLEEWAREQFALLLKKTEIAMTKGKVGMDAIGGLSIASYYVSNIVKPVNSAKFGKVAIVDRKKSPINMPY</sequence>
<evidence type="ECO:0000259" key="2">
    <source>
        <dbReference type="Pfam" id="PF05183"/>
    </source>
</evidence>
<comment type="caution">
    <text evidence="3">The sequence shown here is derived from an EMBL/GenBank/DDBJ whole genome shotgun (WGS) entry which is preliminary data.</text>
</comment>
<keyword evidence="1" id="KW-0548">Nucleotidyltransferase</keyword>
<keyword evidence="1" id="KW-0694">RNA-binding</keyword>
<dbReference type="Pfam" id="PF05183">
    <property type="entry name" value="RdRP"/>
    <property type="match status" value="1"/>
</dbReference>
<dbReference type="EC" id="2.7.7.48" evidence="1"/>
<organism evidence="3 4">
    <name type="scientific">Physocladia obscura</name>
    <dbReference type="NCBI Taxonomy" id="109957"/>
    <lineage>
        <taxon>Eukaryota</taxon>
        <taxon>Fungi</taxon>
        <taxon>Fungi incertae sedis</taxon>
        <taxon>Chytridiomycota</taxon>
        <taxon>Chytridiomycota incertae sedis</taxon>
        <taxon>Chytridiomycetes</taxon>
        <taxon>Chytridiales</taxon>
        <taxon>Chytriomycetaceae</taxon>
        <taxon>Physocladia</taxon>
    </lineage>
</organism>
<dbReference type="PANTHER" id="PTHR23079">
    <property type="entry name" value="RNA-DEPENDENT RNA POLYMERASE"/>
    <property type="match status" value="1"/>
</dbReference>
<keyword evidence="1" id="KW-0696">RNA-directed RNA polymerase</keyword>
<keyword evidence="1" id="KW-0808">Transferase</keyword>